<evidence type="ECO:0000313" key="3">
    <source>
        <dbReference type="EMBL" id="PIL26456.1"/>
    </source>
</evidence>
<dbReference type="SMART" id="SM00225">
    <property type="entry name" value="BTB"/>
    <property type="match status" value="1"/>
</dbReference>
<dbReference type="OrthoDB" id="3036049at2759"/>
<comment type="caution">
    <text evidence="3">The sequence shown here is derived from an EMBL/GenBank/DDBJ whole genome shotgun (WGS) entry which is preliminary data.</text>
</comment>
<dbReference type="InterPro" id="IPR011333">
    <property type="entry name" value="SKP1/BTB/POZ_sf"/>
</dbReference>
<dbReference type="PROSITE" id="PS50097">
    <property type="entry name" value="BTB"/>
    <property type="match status" value="1"/>
</dbReference>
<organism evidence="3 4">
    <name type="scientific">Ganoderma sinense ZZ0214-1</name>
    <dbReference type="NCBI Taxonomy" id="1077348"/>
    <lineage>
        <taxon>Eukaryota</taxon>
        <taxon>Fungi</taxon>
        <taxon>Dikarya</taxon>
        <taxon>Basidiomycota</taxon>
        <taxon>Agaricomycotina</taxon>
        <taxon>Agaricomycetes</taxon>
        <taxon>Polyporales</taxon>
        <taxon>Polyporaceae</taxon>
        <taxon>Ganoderma</taxon>
    </lineage>
</organism>
<accession>A0A2G8RY64</accession>
<protein>
    <recommendedName>
        <fullName evidence="2">BTB domain-containing protein</fullName>
    </recommendedName>
</protein>
<evidence type="ECO:0000313" key="4">
    <source>
        <dbReference type="Proteomes" id="UP000230002"/>
    </source>
</evidence>
<reference evidence="3 4" key="1">
    <citation type="journal article" date="2015" name="Sci. Rep.">
        <title>Chromosome-level genome map provides insights into diverse defense mechanisms in the medicinal fungus Ganoderma sinense.</title>
        <authorList>
            <person name="Zhu Y."/>
            <person name="Xu J."/>
            <person name="Sun C."/>
            <person name="Zhou S."/>
            <person name="Xu H."/>
            <person name="Nelson D.R."/>
            <person name="Qian J."/>
            <person name="Song J."/>
            <person name="Luo H."/>
            <person name="Xiang L."/>
            <person name="Li Y."/>
            <person name="Xu Z."/>
            <person name="Ji A."/>
            <person name="Wang L."/>
            <person name="Lu S."/>
            <person name="Hayward A."/>
            <person name="Sun W."/>
            <person name="Li X."/>
            <person name="Schwartz D.C."/>
            <person name="Wang Y."/>
            <person name="Chen S."/>
        </authorList>
    </citation>
    <scope>NUCLEOTIDE SEQUENCE [LARGE SCALE GENOMIC DNA]</scope>
    <source>
        <strain evidence="3 4">ZZ0214-1</strain>
    </source>
</reference>
<sequence length="352" mass="39356">MVNEDRPSKRSRVDEAASSGGALETASSNLKRDPDLWLEDGNIVLVAGDVAFRIYRGLLTKQSTVFSDMFATGNPVAEDEHLDDCPVVRLPDGPSDLKHLLHFLVPSTGRTLLQGTRPISFPELFAVIRLSHKYNIEDLLEQGLYILKTFYTTSFHQFTSEAYRNVNLLEPNHVHHIGAVNLARLTNTPSVLPVALYYCCGLSGKVMDGWTREMGDTEYLSAQDIRAVLTGRDQLARKGFWMLVNIFKEEPSMGCTMRSACAISLAGLIRGTRWDGAGDYDVLDSWEPAIKRYAKELDICKQCRDALLKRDVKERRAIWARLPSMFGLSEDGCQWNALAVDDDKSSSESDSD</sequence>
<dbReference type="EMBL" id="AYKW01000045">
    <property type="protein sequence ID" value="PIL26456.1"/>
    <property type="molecule type" value="Genomic_DNA"/>
</dbReference>
<dbReference type="Gene3D" id="3.30.710.10">
    <property type="entry name" value="Potassium Channel Kv1.1, Chain A"/>
    <property type="match status" value="1"/>
</dbReference>
<evidence type="ECO:0000259" key="2">
    <source>
        <dbReference type="PROSITE" id="PS50097"/>
    </source>
</evidence>
<feature type="domain" description="BTB" evidence="2">
    <location>
        <begin position="41"/>
        <end position="104"/>
    </location>
</feature>
<keyword evidence="4" id="KW-1185">Reference proteome</keyword>
<feature type="compositionally biased region" description="Basic and acidic residues" evidence="1">
    <location>
        <begin position="1"/>
        <end position="15"/>
    </location>
</feature>
<proteinExistence type="predicted"/>
<dbReference type="AlphaFoldDB" id="A0A2G8RY64"/>
<evidence type="ECO:0000256" key="1">
    <source>
        <dbReference type="SAM" id="MobiDB-lite"/>
    </source>
</evidence>
<dbReference type="InterPro" id="IPR000210">
    <property type="entry name" value="BTB/POZ_dom"/>
</dbReference>
<feature type="region of interest" description="Disordered" evidence="1">
    <location>
        <begin position="1"/>
        <end position="27"/>
    </location>
</feature>
<name>A0A2G8RY64_9APHY</name>
<dbReference type="Proteomes" id="UP000230002">
    <property type="component" value="Unassembled WGS sequence"/>
</dbReference>
<gene>
    <name evidence="3" type="ORF">GSI_12214</name>
</gene>